<dbReference type="PANTHER" id="PTHR46640:SF3">
    <property type="entry name" value="LIPASE LIH1-RELATED"/>
    <property type="match status" value="1"/>
</dbReference>
<dbReference type="OrthoDB" id="5979449at2759"/>
<feature type="signal peptide" evidence="2">
    <location>
        <begin position="1"/>
        <end position="19"/>
    </location>
</feature>
<dbReference type="InterPro" id="IPR051299">
    <property type="entry name" value="AB_hydrolase_lip/est"/>
</dbReference>
<keyword evidence="1" id="KW-0378">Hydrolase</keyword>
<dbReference type="Pfam" id="PF01764">
    <property type="entry name" value="Lipase_3"/>
    <property type="match status" value="1"/>
</dbReference>
<feature type="chain" id="PRO_5029664332" description="Fungal lipase-type domain-containing protein" evidence="2">
    <location>
        <begin position="20"/>
        <end position="255"/>
    </location>
</feature>
<dbReference type="GeneID" id="136800394"/>
<dbReference type="GO" id="GO:0016787">
    <property type="term" value="F:hydrolase activity"/>
    <property type="evidence" value="ECO:0007669"/>
    <property type="project" value="UniProtKB-KW"/>
</dbReference>
<dbReference type="EnsemblMetazoa" id="CLYHEMT012756.1">
    <property type="protein sequence ID" value="CLYHEMP012756.1"/>
    <property type="gene ID" value="CLYHEMG012756"/>
</dbReference>
<evidence type="ECO:0000256" key="1">
    <source>
        <dbReference type="ARBA" id="ARBA00022801"/>
    </source>
</evidence>
<dbReference type="SUPFAM" id="SSF53474">
    <property type="entry name" value="alpha/beta-Hydrolases"/>
    <property type="match status" value="1"/>
</dbReference>
<dbReference type="InterPro" id="IPR029058">
    <property type="entry name" value="AB_hydrolase_fold"/>
</dbReference>
<reference evidence="4" key="1">
    <citation type="submission" date="2021-01" db="UniProtKB">
        <authorList>
            <consortium name="EnsemblMetazoa"/>
        </authorList>
    </citation>
    <scope>IDENTIFICATION</scope>
</reference>
<dbReference type="Proteomes" id="UP000594262">
    <property type="component" value="Unplaced"/>
</dbReference>
<dbReference type="RefSeq" id="XP_066913154.1">
    <property type="nucleotide sequence ID" value="XM_067057053.1"/>
</dbReference>
<dbReference type="PANTHER" id="PTHR46640">
    <property type="entry name" value="TRIACYLGLYCEROL LIPASE, PUTATIVE (AFU_ORTHOLOGUE AFUA_6G06510)-RELATED"/>
    <property type="match status" value="1"/>
</dbReference>
<proteinExistence type="predicted"/>
<evidence type="ECO:0000256" key="2">
    <source>
        <dbReference type="SAM" id="SignalP"/>
    </source>
</evidence>
<feature type="domain" description="Fungal lipase-type" evidence="3">
    <location>
        <begin position="73"/>
        <end position="203"/>
    </location>
</feature>
<organism evidence="4 5">
    <name type="scientific">Clytia hemisphaerica</name>
    <dbReference type="NCBI Taxonomy" id="252671"/>
    <lineage>
        <taxon>Eukaryota</taxon>
        <taxon>Metazoa</taxon>
        <taxon>Cnidaria</taxon>
        <taxon>Hydrozoa</taxon>
        <taxon>Hydroidolina</taxon>
        <taxon>Leptothecata</taxon>
        <taxon>Obeliida</taxon>
        <taxon>Clytiidae</taxon>
        <taxon>Clytia</taxon>
    </lineage>
</organism>
<accession>A0A7M5WT59</accession>
<dbReference type="AlphaFoldDB" id="A0A7M5WT59"/>
<protein>
    <recommendedName>
        <fullName evidence="3">Fungal lipase-type domain-containing protein</fullName>
    </recommendedName>
</protein>
<dbReference type="CDD" id="cd00519">
    <property type="entry name" value="Lipase_3"/>
    <property type="match status" value="1"/>
</dbReference>
<dbReference type="Gene3D" id="3.40.50.1820">
    <property type="entry name" value="alpha/beta hydrolase"/>
    <property type="match status" value="1"/>
</dbReference>
<name>A0A7M5WT59_9CNID</name>
<evidence type="ECO:0000313" key="5">
    <source>
        <dbReference type="Proteomes" id="UP000594262"/>
    </source>
</evidence>
<sequence length="255" mass="29289">MKFFVLFIAILIHLHQCLGDDADFTSQNFRMVLNYMKDLDNSKPLYVDYVKTFKTHQHSIGYVGYDSKHKNIVVAFAGSQTLLNWLNNLNLQLVPYSVCSKCQVHPGFMRTYTSAKKMIFEQVKMLDAKYPGSKIYVTGYSLGAAQAVYCALELNLAGYDTDLLTFASPRPGNKAFADFVNKNLGRNNYRVTYAADTINVIPGKPYGYYHVGTEVNFKRWGGYQVVLPRFSDKYHPRPYNIFDHFPSNYKQLRTE</sequence>
<keyword evidence="2" id="KW-0732">Signal</keyword>
<dbReference type="InterPro" id="IPR002921">
    <property type="entry name" value="Fungal_lipase-type"/>
</dbReference>
<evidence type="ECO:0000313" key="4">
    <source>
        <dbReference type="EnsemblMetazoa" id="CLYHEMP012756.1"/>
    </source>
</evidence>
<keyword evidence="5" id="KW-1185">Reference proteome</keyword>
<evidence type="ECO:0000259" key="3">
    <source>
        <dbReference type="Pfam" id="PF01764"/>
    </source>
</evidence>
<dbReference type="GO" id="GO:0006629">
    <property type="term" value="P:lipid metabolic process"/>
    <property type="evidence" value="ECO:0007669"/>
    <property type="project" value="InterPro"/>
</dbReference>